<feature type="repeat" description="ANK" evidence="3">
    <location>
        <begin position="107"/>
        <end position="139"/>
    </location>
</feature>
<dbReference type="RefSeq" id="WP_349966953.1">
    <property type="nucleotide sequence ID" value="NZ_CP157942.1"/>
</dbReference>
<keyword evidence="2 3" id="KW-0040">ANK repeat</keyword>
<dbReference type="InterPro" id="IPR036770">
    <property type="entry name" value="Ankyrin_rpt-contain_sf"/>
</dbReference>
<evidence type="ECO:0000313" key="5">
    <source>
        <dbReference type="EMBL" id="XBS66564.1"/>
    </source>
</evidence>
<accession>A0AAU7Q0A3</accession>
<protein>
    <submittedName>
        <fullName evidence="5">Ankyrin repeat domain-containing protein</fullName>
    </submittedName>
</protein>
<evidence type="ECO:0000256" key="4">
    <source>
        <dbReference type="SAM" id="Phobius"/>
    </source>
</evidence>
<evidence type="ECO:0000256" key="2">
    <source>
        <dbReference type="ARBA" id="ARBA00023043"/>
    </source>
</evidence>
<keyword evidence="1" id="KW-0677">Repeat</keyword>
<dbReference type="EMBL" id="CP157942">
    <property type="protein sequence ID" value="XBS66564.1"/>
    <property type="molecule type" value="Genomic_DNA"/>
</dbReference>
<dbReference type="Pfam" id="PF12796">
    <property type="entry name" value="Ank_2"/>
    <property type="match status" value="1"/>
</dbReference>
<dbReference type="PROSITE" id="PS50297">
    <property type="entry name" value="ANK_REP_REGION"/>
    <property type="match status" value="2"/>
</dbReference>
<dbReference type="PANTHER" id="PTHR24174:SF16">
    <property type="entry name" value="CASKIN-2"/>
    <property type="match status" value="1"/>
</dbReference>
<reference evidence="5" key="1">
    <citation type="submission" date="2024-06" db="EMBL/GenBank/DDBJ databases">
        <authorList>
            <person name="Dussert Y."/>
            <person name="Peccoud J."/>
            <person name="Pigeault R."/>
        </authorList>
    </citation>
    <scope>NUCLEOTIDE SEQUENCE</scope>
    <source>
        <strain evidence="5">WArc</strain>
    </source>
</reference>
<dbReference type="PANTHER" id="PTHR24174">
    <property type="entry name" value="ANKYRIN REPEAT AND STERILE ALPHA MOTIF DOMAIN-CONTAINING PROTEIN 1"/>
    <property type="match status" value="1"/>
</dbReference>
<feature type="transmembrane region" description="Helical" evidence="4">
    <location>
        <begin position="16"/>
        <end position="35"/>
    </location>
</feature>
<keyword evidence="4" id="KW-1133">Transmembrane helix</keyword>
<dbReference type="SMART" id="SM00248">
    <property type="entry name" value="ANK"/>
    <property type="match status" value="3"/>
</dbReference>
<proteinExistence type="predicted"/>
<gene>
    <name evidence="5" type="ORF">ABLO99_04675</name>
</gene>
<sequence>MLKKVLNMNRDSRNKLHFWWFIVTVVCVIITYCYMKVKATDNYKTILRIASENCNLEIAKFSVKNLLDIDTQIFKLTTLHYAAGEGCLEVVKFLIDEGINVNIINGYGSTALHNAAYRGDLEIIRFLLEKGANPTIRNKDGKNPRDVAVLRSRHNKDKPYDEIIHLLYNAEKEHKSEQ</sequence>
<feature type="repeat" description="ANK" evidence="3">
    <location>
        <begin position="74"/>
        <end position="106"/>
    </location>
</feature>
<evidence type="ECO:0000256" key="1">
    <source>
        <dbReference type="ARBA" id="ARBA00022737"/>
    </source>
</evidence>
<dbReference type="InterPro" id="IPR033635">
    <property type="entry name" value="ANKS1/Caskin"/>
</dbReference>
<dbReference type="AlphaFoldDB" id="A0AAU7Q0A3"/>
<dbReference type="SUPFAM" id="SSF48403">
    <property type="entry name" value="Ankyrin repeat"/>
    <property type="match status" value="1"/>
</dbReference>
<name>A0AAU7Q0A3_9RICK</name>
<dbReference type="PROSITE" id="PS50088">
    <property type="entry name" value="ANK_REPEAT"/>
    <property type="match status" value="2"/>
</dbReference>
<evidence type="ECO:0000256" key="3">
    <source>
        <dbReference type="PROSITE-ProRule" id="PRU00023"/>
    </source>
</evidence>
<keyword evidence="4" id="KW-0472">Membrane</keyword>
<organism evidence="5">
    <name type="scientific">Wolbachia endosymbiont of Armadillidium arcangelii</name>
    <dbReference type="NCBI Taxonomy" id="3158571"/>
    <lineage>
        <taxon>Bacteria</taxon>
        <taxon>Pseudomonadati</taxon>
        <taxon>Pseudomonadota</taxon>
        <taxon>Alphaproteobacteria</taxon>
        <taxon>Rickettsiales</taxon>
        <taxon>Anaplasmataceae</taxon>
        <taxon>Wolbachieae</taxon>
        <taxon>Wolbachia</taxon>
    </lineage>
</organism>
<dbReference type="Gene3D" id="1.25.40.20">
    <property type="entry name" value="Ankyrin repeat-containing domain"/>
    <property type="match status" value="1"/>
</dbReference>
<dbReference type="InterPro" id="IPR002110">
    <property type="entry name" value="Ankyrin_rpt"/>
</dbReference>
<keyword evidence="4" id="KW-0812">Transmembrane</keyword>